<dbReference type="Gene3D" id="2.60.40.10">
    <property type="entry name" value="Immunoglobulins"/>
    <property type="match status" value="1"/>
</dbReference>
<reference evidence="5 6" key="1">
    <citation type="submission" date="2022-01" db="EMBL/GenBank/DDBJ databases">
        <title>Flavihumibacter sp. nov., isolated from sediment of a river.</title>
        <authorList>
            <person name="Liu H."/>
        </authorList>
    </citation>
    <scope>NUCLEOTIDE SEQUENCE [LARGE SCALE GENOMIC DNA]</scope>
    <source>
        <strain evidence="5 6">RY-1</strain>
    </source>
</reference>
<evidence type="ECO:0000259" key="4">
    <source>
        <dbReference type="Pfam" id="PF07705"/>
    </source>
</evidence>
<accession>A0ABS9BFN9</accession>
<dbReference type="InterPro" id="IPR013783">
    <property type="entry name" value="Ig-like_fold"/>
</dbReference>
<keyword evidence="6" id="KW-1185">Reference proteome</keyword>
<protein>
    <submittedName>
        <fullName evidence="5">C25 family cysteine peptidase</fullName>
    </submittedName>
</protein>
<dbReference type="EMBL" id="JAKEVY010000002">
    <property type="protein sequence ID" value="MCF1714523.1"/>
    <property type="molecule type" value="Genomic_DNA"/>
</dbReference>
<dbReference type="Gene3D" id="3.40.50.10390">
    <property type="entry name" value="Gingipain r, domain 1"/>
    <property type="match status" value="1"/>
</dbReference>
<evidence type="ECO:0000256" key="1">
    <source>
        <dbReference type="ARBA" id="ARBA00022729"/>
    </source>
</evidence>
<feature type="domain" description="Gingipain" evidence="3">
    <location>
        <begin position="418"/>
        <end position="795"/>
    </location>
</feature>
<comment type="caution">
    <text evidence="5">The sequence shown here is derived from an EMBL/GenBank/DDBJ whole genome shotgun (WGS) entry which is preliminary data.</text>
</comment>
<evidence type="ECO:0000313" key="5">
    <source>
        <dbReference type="EMBL" id="MCF1714523.1"/>
    </source>
</evidence>
<dbReference type="Gene3D" id="2.60.40.4070">
    <property type="match status" value="1"/>
</dbReference>
<dbReference type="InterPro" id="IPR029030">
    <property type="entry name" value="Caspase-like_dom_sf"/>
</dbReference>
<feature type="domain" description="CARDB" evidence="4">
    <location>
        <begin position="820"/>
        <end position="910"/>
    </location>
</feature>
<dbReference type="RefSeq" id="WP_234865270.1">
    <property type="nucleotide sequence ID" value="NZ_JAKEVY010000002.1"/>
</dbReference>
<gene>
    <name evidence="5" type="ORF">L0U88_07775</name>
</gene>
<dbReference type="Pfam" id="PF01364">
    <property type="entry name" value="Peptidase_C25"/>
    <property type="match status" value="1"/>
</dbReference>
<name>A0ABS9BFN9_9BACT</name>
<keyword evidence="1 2" id="KW-0732">Signal</keyword>
<evidence type="ECO:0000256" key="2">
    <source>
        <dbReference type="SAM" id="SignalP"/>
    </source>
</evidence>
<proteinExistence type="predicted"/>
<evidence type="ECO:0000259" key="3">
    <source>
        <dbReference type="Pfam" id="PF01364"/>
    </source>
</evidence>
<organism evidence="5 6">
    <name type="scientific">Flavihumibacter fluminis</name>
    <dbReference type="NCBI Taxonomy" id="2909236"/>
    <lineage>
        <taxon>Bacteria</taxon>
        <taxon>Pseudomonadati</taxon>
        <taxon>Bacteroidota</taxon>
        <taxon>Chitinophagia</taxon>
        <taxon>Chitinophagales</taxon>
        <taxon>Chitinophagaceae</taxon>
        <taxon>Flavihumibacter</taxon>
    </lineage>
</organism>
<feature type="chain" id="PRO_5047055319" evidence="2">
    <location>
        <begin position="29"/>
        <end position="1710"/>
    </location>
</feature>
<dbReference type="InterPro" id="IPR001769">
    <property type="entry name" value="Gingipain"/>
</dbReference>
<feature type="signal peptide" evidence="2">
    <location>
        <begin position="1"/>
        <end position="28"/>
    </location>
</feature>
<dbReference type="SUPFAM" id="SSF52129">
    <property type="entry name" value="Caspase-like"/>
    <property type="match status" value="1"/>
</dbReference>
<dbReference type="Pfam" id="PF07705">
    <property type="entry name" value="CARDB"/>
    <property type="match status" value="1"/>
</dbReference>
<dbReference type="Proteomes" id="UP001200145">
    <property type="component" value="Unassembled WGS sequence"/>
</dbReference>
<dbReference type="InterPro" id="IPR029031">
    <property type="entry name" value="Gingipain_N_sf"/>
</dbReference>
<dbReference type="Gene3D" id="3.40.50.1460">
    <property type="match status" value="1"/>
</dbReference>
<evidence type="ECO:0000313" key="6">
    <source>
        <dbReference type="Proteomes" id="UP001200145"/>
    </source>
</evidence>
<sequence>MYLNRKNSFNRLLIMLVVLLATGFTSFAQPFNNEWIDFNKTYYKFKVGTDGVYRIPAASLSTIGLNSTPAEHFRLYRNGVEVPIFTSVNSGVLPADGYIEFWGLANDGTTDRILYREEQFQHRTKYNLHVDTAIYFLTVEPSLPNKRFTSVNNDVASNTLPVEPYFIHKLARDYKERLNPGFAADLEQYVFSSSYDRGEFFSSNEIRQRITRTDNQTNLRPFVGGPDGTLQFGAFGNTTKTRRVRVELNGNQLYENSMNFFSDLVATVPVPNALLATGAASVAFTNVQPPAPATGPDPYLDRMVISFYELTYAREFNFNNARTFAFELQPRTNGYFLEIRNFNSGGVAPVLYDLENQERYVANTQVAGVFRFALPGSVNTRKLVMVSQASATGYPNIVNAFSSRTFTDYSNAALQGDYLIISNKVLLNGPDGSNPVEDYRQYRSSATGGAFNAKIYDIEELTDQFAFGQEGHPLSIKNFIRFARANFSSPLQNVFLIGKGVTYNYYRASNNITMRPQLKELNLLPTFGFPGSDNLMSSASSSDPLIQTPIGRLSVIRPAEVTDYLEKVKEYEQVQKTVSGQIEDQIWKKNILHVTGATDALLGVQLCNFMNSYKTLIDDTLTGANATVLCKTAGGQQDQSGAQVIRNQFESGISLLTYFGHSSANTLEFSIEDPNDYNNQGKYPVFSVNGCYAGDFFQYSAGRFQVYETLTEKFTLAKQRGGVAFIASTHFGVVNYLGVYLTSFYNQIGKTDYGRPLGVVIKDALVEMKQRYSPIDFLARAHAEQVNLHGDPALVMNFQEKPDYAVEESTVEISPSFISVSDQTFNVKVKYYNIGKAINDSVNVEVKRINPDGTEVVLYNQKRLAPKLVDSLEFQLPIISTIHKGQGRIAVVIDGEDRISEMVEDNNSISKTFFIYEDEASPAFPYNYSIVTEPSQKFYASTANPFSSMKQYIMEIDTTTNFNSSLKKAVTISSEGGLLEFDPQMSFQDSVVYYWRTALVPGEGGEFIWNVSSFQYRANGQFGFNQSHFYQHKESEIQQMTLAEGNKWDFGIRNNSVQVRHGIYPTSGLEDNDFSVVINDDDFIKSACLGRSLIFIVIDPKTMVPWKNVDENGQNLNRFGSASANCQPSRNWNFEFSYMTAASRKLMMDMMDSIPDGYYVIVRSIDYATNASFSSTWRADTALYGSNNSLYHKLLNAGFTNIDEVNAPKCWGLIYKKNDPSFVPQTRVSAGLYDRFFISTNAASQDSIGMITSPRFGPAKSWKELRWEGKYLETSAPDEVTIQLLGIRGDNNPVVLREINADERIVDISDINAETYPYVQLYMRNKDAVNYTPFQLNYWKLIYDPVPEGAIVPKLYLSAKDTADIGEPVNFGIAFKNITSVAFDSLKVKVTISDANNVTTELPVQMQKPLPGQDTLRFNYTIDTKNYPGLNTLFVDFNPDFHQPEQYRFNNFLFRNLFVKGDNTNPLLDVTFDGVHILNGDIVSAKPRIQIKLKDESKFLLLKDTSLMRIQVKFPDGTIRNYRFDNDTVRFTPAVAGTDNTATIDFTPAFLQTFDQESGIDSYELTVVGKDASENTAGRAGYSIEFKVVNKPMISNLLNYPNPFSTSTAFVFTLTGSEIPTNFKIQILTVTGKVVREITGDELGPLRIGRNITEYKWDGTDQFGQRLANGVYLYRVVSTLNGIKMDKFRADGDNTDKYFTRGYGKMYLIR</sequence>
<dbReference type="InterPro" id="IPR011635">
    <property type="entry name" value="CARDB"/>
</dbReference>